<protein>
    <submittedName>
        <fullName evidence="5">GAF domain-containing protein</fullName>
    </submittedName>
</protein>
<dbReference type="SUPFAM" id="SSF46894">
    <property type="entry name" value="C-terminal effector domain of the bipartite response regulators"/>
    <property type="match status" value="1"/>
</dbReference>
<evidence type="ECO:0000256" key="1">
    <source>
        <dbReference type="ARBA" id="ARBA00023015"/>
    </source>
</evidence>
<dbReference type="PANTHER" id="PTHR44688">
    <property type="entry name" value="DNA-BINDING TRANSCRIPTIONAL ACTIVATOR DEVR_DOSR"/>
    <property type="match status" value="1"/>
</dbReference>
<dbReference type="OrthoDB" id="161302at2"/>
<accession>A0A417Y7R0</accession>
<organism evidence="5 6">
    <name type="scientific">Nocardioides immobilis</name>
    <dbReference type="NCBI Taxonomy" id="2049295"/>
    <lineage>
        <taxon>Bacteria</taxon>
        <taxon>Bacillati</taxon>
        <taxon>Actinomycetota</taxon>
        <taxon>Actinomycetes</taxon>
        <taxon>Propionibacteriales</taxon>
        <taxon>Nocardioidaceae</taxon>
        <taxon>Nocardioides</taxon>
    </lineage>
</organism>
<dbReference type="RefSeq" id="WP_118921821.1">
    <property type="nucleotide sequence ID" value="NZ_QXGH01000009.1"/>
</dbReference>
<evidence type="ECO:0000313" key="6">
    <source>
        <dbReference type="Proteomes" id="UP000283644"/>
    </source>
</evidence>
<reference evidence="5 6" key="1">
    <citation type="submission" date="2018-09" db="EMBL/GenBank/DDBJ databases">
        <title>Genome sequencing of Nocardioides immobilis CCTCC AB 2017083 for comparison to Nocardioides silvaticus.</title>
        <authorList>
            <person name="Li C."/>
            <person name="Wang G."/>
        </authorList>
    </citation>
    <scope>NUCLEOTIDE SEQUENCE [LARGE SCALE GENOMIC DNA]</scope>
    <source>
        <strain evidence="5 6">CCTCC AB 2017083</strain>
    </source>
</reference>
<dbReference type="Pfam" id="PF00196">
    <property type="entry name" value="GerE"/>
    <property type="match status" value="1"/>
</dbReference>
<dbReference type="Gene3D" id="1.10.10.10">
    <property type="entry name" value="Winged helix-like DNA-binding domain superfamily/Winged helix DNA-binding domain"/>
    <property type="match status" value="1"/>
</dbReference>
<dbReference type="Proteomes" id="UP000283644">
    <property type="component" value="Unassembled WGS sequence"/>
</dbReference>
<dbReference type="InterPro" id="IPR036388">
    <property type="entry name" value="WH-like_DNA-bd_sf"/>
</dbReference>
<dbReference type="InterPro" id="IPR029016">
    <property type="entry name" value="GAF-like_dom_sf"/>
</dbReference>
<dbReference type="InterPro" id="IPR000792">
    <property type="entry name" value="Tscrpt_reg_LuxR_C"/>
</dbReference>
<evidence type="ECO:0000256" key="2">
    <source>
        <dbReference type="ARBA" id="ARBA00023125"/>
    </source>
</evidence>
<comment type="caution">
    <text evidence="5">The sequence shown here is derived from an EMBL/GenBank/DDBJ whole genome shotgun (WGS) entry which is preliminary data.</text>
</comment>
<dbReference type="PROSITE" id="PS50043">
    <property type="entry name" value="HTH_LUXR_2"/>
    <property type="match status" value="1"/>
</dbReference>
<dbReference type="PANTHER" id="PTHR44688:SF16">
    <property type="entry name" value="DNA-BINDING TRANSCRIPTIONAL ACTIVATOR DEVR_DOSR"/>
    <property type="match status" value="1"/>
</dbReference>
<keyword evidence="2" id="KW-0238">DNA-binding</keyword>
<dbReference type="GO" id="GO:0003677">
    <property type="term" value="F:DNA binding"/>
    <property type="evidence" value="ECO:0007669"/>
    <property type="project" value="UniProtKB-KW"/>
</dbReference>
<dbReference type="SMART" id="SM00421">
    <property type="entry name" value="HTH_LUXR"/>
    <property type="match status" value="1"/>
</dbReference>
<keyword evidence="6" id="KW-1185">Reference proteome</keyword>
<gene>
    <name evidence="5" type="ORF">D0Z08_01120</name>
</gene>
<feature type="domain" description="HTH luxR-type" evidence="4">
    <location>
        <begin position="315"/>
        <end position="380"/>
    </location>
</feature>
<dbReference type="PRINTS" id="PR00038">
    <property type="entry name" value="HTHLUXR"/>
</dbReference>
<keyword evidence="1" id="KW-0805">Transcription regulation</keyword>
<dbReference type="CDD" id="cd06170">
    <property type="entry name" value="LuxR_C_like"/>
    <property type="match status" value="1"/>
</dbReference>
<dbReference type="Pfam" id="PF01590">
    <property type="entry name" value="GAF"/>
    <property type="match status" value="1"/>
</dbReference>
<dbReference type="SUPFAM" id="SSF55781">
    <property type="entry name" value="GAF domain-like"/>
    <property type="match status" value="1"/>
</dbReference>
<dbReference type="InterPro" id="IPR003018">
    <property type="entry name" value="GAF"/>
</dbReference>
<keyword evidence="3" id="KW-0804">Transcription</keyword>
<evidence type="ECO:0000259" key="4">
    <source>
        <dbReference type="PROSITE" id="PS50043"/>
    </source>
</evidence>
<evidence type="ECO:0000256" key="3">
    <source>
        <dbReference type="ARBA" id="ARBA00023163"/>
    </source>
</evidence>
<sequence length="382" mass="41694">MSVDLAPPRTAVFAPTARPGRSRVSGHHRSRAVELTGLVSEALSVRAEDLMPGTPQLEVTPDRVATLARSCVSEARADAETDAARARDLYLLALDLQVLALDLQQEELVLRNRRLGECADSLARLRGIPNSQDLVDAVCQELVSRCDFGRATISRVDQGMWLPRKAYFAAADASWFDDWIDQAIPLHGHTPEARLLTERRPALVLDTTTAPVHRDIIVESGQSQSYVVAPLISRGTVVGFFHCDHFPTQRRASDVDRDVLGAFAEGLARLHERLVLMERIDAQRAEVGSVLENAVRSLPEALGAVPRPREITPARLRVLAELTAREVEVLDLVVGGATNRAIASRLVIAEDTVKSHVKQILRKLGVTNRAQAIARAAGTAPD</sequence>
<proteinExistence type="predicted"/>
<dbReference type="Gene3D" id="3.30.450.40">
    <property type="match status" value="1"/>
</dbReference>
<dbReference type="GO" id="GO:0006355">
    <property type="term" value="P:regulation of DNA-templated transcription"/>
    <property type="evidence" value="ECO:0007669"/>
    <property type="project" value="InterPro"/>
</dbReference>
<dbReference type="InterPro" id="IPR016032">
    <property type="entry name" value="Sig_transdc_resp-reg_C-effctor"/>
</dbReference>
<dbReference type="AlphaFoldDB" id="A0A417Y7R0"/>
<dbReference type="EMBL" id="QXGH01000009">
    <property type="protein sequence ID" value="RHW28506.1"/>
    <property type="molecule type" value="Genomic_DNA"/>
</dbReference>
<evidence type="ECO:0000313" key="5">
    <source>
        <dbReference type="EMBL" id="RHW28506.1"/>
    </source>
</evidence>
<name>A0A417Y7R0_9ACTN</name>